<accession>A0ABV4CJ72</accession>
<evidence type="ECO:0000256" key="1">
    <source>
        <dbReference type="SAM" id="MobiDB-lite"/>
    </source>
</evidence>
<dbReference type="EMBL" id="JBGEHV010000031">
    <property type="protein sequence ID" value="MEY8041091.1"/>
    <property type="molecule type" value="Genomic_DNA"/>
</dbReference>
<name>A0ABV4CJ72_9PSEU</name>
<dbReference type="Proteomes" id="UP001564626">
    <property type="component" value="Unassembled WGS sequence"/>
</dbReference>
<gene>
    <name evidence="2" type="ORF">AB8O55_16905</name>
</gene>
<protein>
    <submittedName>
        <fullName evidence="2">Zinc finger protein</fullName>
    </submittedName>
</protein>
<dbReference type="InterPro" id="IPR031795">
    <property type="entry name" value="Zf-HC3"/>
</dbReference>
<keyword evidence="3" id="KW-1185">Reference proteome</keyword>
<feature type="region of interest" description="Disordered" evidence="1">
    <location>
        <begin position="1"/>
        <end position="25"/>
    </location>
</feature>
<evidence type="ECO:0000313" key="2">
    <source>
        <dbReference type="EMBL" id="MEY8041091.1"/>
    </source>
</evidence>
<feature type="region of interest" description="Disordered" evidence="1">
    <location>
        <begin position="71"/>
        <end position="100"/>
    </location>
</feature>
<dbReference type="Pfam" id="PF16827">
    <property type="entry name" value="zf-HC3"/>
    <property type="match status" value="1"/>
</dbReference>
<comment type="caution">
    <text evidence="2">The sequence shown here is derived from an EMBL/GenBank/DDBJ whole genome shotgun (WGS) entry which is preliminary data.</text>
</comment>
<evidence type="ECO:0000313" key="3">
    <source>
        <dbReference type="Proteomes" id="UP001564626"/>
    </source>
</evidence>
<reference evidence="2 3" key="1">
    <citation type="submission" date="2024-08" db="EMBL/GenBank/DDBJ databases">
        <title>Genome mining of Saccharopolyspora cebuensis PGLac3 from Nigerian medicinal plant.</title>
        <authorList>
            <person name="Ezeobiora C.E."/>
            <person name="Igbokwe N.H."/>
            <person name="Amin D.H."/>
            <person name="Mendie U.E."/>
        </authorList>
    </citation>
    <scope>NUCLEOTIDE SEQUENCE [LARGE SCALE GENOMIC DNA]</scope>
    <source>
        <strain evidence="2 3">PGLac3</strain>
    </source>
</reference>
<sequence>MAPEQLGPYSPHPFHWVPGAERRHATKVSRWRCERTVGTLCGQEVAPADTVLAWLWETCPACDVAAHRLAGVPMPPGRRARASPRRGAAARVGDEAERGR</sequence>
<proteinExistence type="predicted"/>
<dbReference type="RefSeq" id="WP_345359978.1">
    <property type="nucleotide sequence ID" value="NZ_BAABII010000004.1"/>
</dbReference>
<organism evidence="2 3">
    <name type="scientific">Saccharopolyspora cebuensis</name>
    <dbReference type="NCBI Taxonomy" id="418759"/>
    <lineage>
        <taxon>Bacteria</taxon>
        <taxon>Bacillati</taxon>
        <taxon>Actinomycetota</taxon>
        <taxon>Actinomycetes</taxon>
        <taxon>Pseudonocardiales</taxon>
        <taxon>Pseudonocardiaceae</taxon>
        <taxon>Saccharopolyspora</taxon>
    </lineage>
</organism>
<dbReference type="Gene3D" id="2.30.30.990">
    <property type="entry name" value="Malonyl-[acyl-carrier protein] O-methyltransferase, zinc-finger motif"/>
    <property type="match status" value="1"/>
</dbReference>